<protein>
    <submittedName>
        <fullName evidence="1">Uncharacterized protein</fullName>
    </submittedName>
</protein>
<dbReference type="EMBL" id="GBRH01186237">
    <property type="protein sequence ID" value="JAE11659.1"/>
    <property type="molecule type" value="Transcribed_RNA"/>
</dbReference>
<reference evidence="1" key="2">
    <citation type="journal article" date="2015" name="Data Brief">
        <title>Shoot transcriptome of the giant reed, Arundo donax.</title>
        <authorList>
            <person name="Barrero R.A."/>
            <person name="Guerrero F.D."/>
            <person name="Moolhuijzen P."/>
            <person name="Goolsby J.A."/>
            <person name="Tidwell J."/>
            <person name="Bellgard S.E."/>
            <person name="Bellgard M.I."/>
        </authorList>
    </citation>
    <scope>NUCLEOTIDE SEQUENCE</scope>
    <source>
        <tissue evidence="1">Shoot tissue taken approximately 20 cm above the soil surface</tissue>
    </source>
</reference>
<accession>A0A0A9FKC7</accession>
<reference evidence="1" key="1">
    <citation type="submission" date="2014-09" db="EMBL/GenBank/DDBJ databases">
        <authorList>
            <person name="Magalhaes I.L.F."/>
            <person name="Oliveira U."/>
            <person name="Santos F.R."/>
            <person name="Vidigal T.H.D.A."/>
            <person name="Brescovit A.D."/>
            <person name="Santos A.J."/>
        </authorList>
    </citation>
    <scope>NUCLEOTIDE SEQUENCE</scope>
    <source>
        <tissue evidence="1">Shoot tissue taken approximately 20 cm above the soil surface</tissue>
    </source>
</reference>
<name>A0A0A9FKC7_ARUDO</name>
<organism evidence="1">
    <name type="scientific">Arundo donax</name>
    <name type="common">Giant reed</name>
    <name type="synonym">Donax arundinaceus</name>
    <dbReference type="NCBI Taxonomy" id="35708"/>
    <lineage>
        <taxon>Eukaryota</taxon>
        <taxon>Viridiplantae</taxon>
        <taxon>Streptophyta</taxon>
        <taxon>Embryophyta</taxon>
        <taxon>Tracheophyta</taxon>
        <taxon>Spermatophyta</taxon>
        <taxon>Magnoliopsida</taxon>
        <taxon>Liliopsida</taxon>
        <taxon>Poales</taxon>
        <taxon>Poaceae</taxon>
        <taxon>PACMAD clade</taxon>
        <taxon>Arundinoideae</taxon>
        <taxon>Arundineae</taxon>
        <taxon>Arundo</taxon>
    </lineage>
</organism>
<sequence>MLICTGHGSCMYNLKVKNSPHAKLKKTCTNHCYETDLATIYI</sequence>
<proteinExistence type="predicted"/>
<evidence type="ECO:0000313" key="1">
    <source>
        <dbReference type="EMBL" id="JAE11659.1"/>
    </source>
</evidence>
<dbReference type="AlphaFoldDB" id="A0A0A9FKC7"/>